<evidence type="ECO:0000313" key="3">
    <source>
        <dbReference type="Proteomes" id="UP000425960"/>
    </source>
</evidence>
<dbReference type="EMBL" id="AP021876">
    <property type="protein sequence ID" value="BBO84665.1"/>
    <property type="molecule type" value="Genomic_DNA"/>
</dbReference>
<accession>A0A5K7ZWN2</accession>
<dbReference type="Pfam" id="PF01850">
    <property type="entry name" value="PIN"/>
    <property type="match status" value="1"/>
</dbReference>
<organism evidence="2 3">
    <name type="scientific">Desulfosarcina ovata subsp. sediminis</name>
    <dbReference type="NCBI Taxonomy" id="885957"/>
    <lineage>
        <taxon>Bacteria</taxon>
        <taxon>Pseudomonadati</taxon>
        <taxon>Thermodesulfobacteriota</taxon>
        <taxon>Desulfobacteria</taxon>
        <taxon>Desulfobacterales</taxon>
        <taxon>Desulfosarcinaceae</taxon>
        <taxon>Desulfosarcina</taxon>
    </lineage>
</organism>
<sequence>MHDKAFLDTNVLVYAYDNRDRRKQEIAQGLLVAGIERERYVISVQVLGEFFNVVTRNINNPMSPAEAQKAISLFSVLPVQEIDLNMVHRAIDTHIEYKISYWDALIVSAAERCDCKSILSEDLNTGQHYHGIVVNNPFGEYQ</sequence>
<evidence type="ECO:0000259" key="1">
    <source>
        <dbReference type="Pfam" id="PF01850"/>
    </source>
</evidence>
<dbReference type="CDD" id="cd18692">
    <property type="entry name" value="PIN_VapC-like"/>
    <property type="match status" value="1"/>
</dbReference>
<dbReference type="AlphaFoldDB" id="A0A5K7ZWN2"/>
<dbReference type="PANTHER" id="PTHR38826">
    <property type="entry name" value="RIBONUCLEASE VAPC13"/>
    <property type="match status" value="1"/>
</dbReference>
<dbReference type="SUPFAM" id="SSF88723">
    <property type="entry name" value="PIN domain-like"/>
    <property type="match status" value="1"/>
</dbReference>
<dbReference type="PANTHER" id="PTHR38826:SF5">
    <property type="entry name" value="RIBONUCLEASE VAPC13"/>
    <property type="match status" value="1"/>
</dbReference>
<dbReference type="InterPro" id="IPR029060">
    <property type="entry name" value="PIN-like_dom_sf"/>
</dbReference>
<dbReference type="KEGG" id="dov:DSCO28_52310"/>
<feature type="domain" description="PIN" evidence="1">
    <location>
        <begin position="6"/>
        <end position="122"/>
    </location>
</feature>
<dbReference type="InterPro" id="IPR052106">
    <property type="entry name" value="PINc/VapC_TA"/>
</dbReference>
<evidence type="ECO:0000313" key="2">
    <source>
        <dbReference type="EMBL" id="BBO84665.1"/>
    </source>
</evidence>
<dbReference type="InterPro" id="IPR002716">
    <property type="entry name" value="PIN_dom"/>
</dbReference>
<protein>
    <submittedName>
        <fullName evidence="2">Twitching motility protein PilT</fullName>
    </submittedName>
</protein>
<dbReference type="Gene3D" id="3.40.50.1010">
    <property type="entry name" value="5'-nuclease"/>
    <property type="match status" value="1"/>
</dbReference>
<dbReference type="RefSeq" id="WP_155324522.1">
    <property type="nucleotide sequence ID" value="NZ_AP021876.1"/>
</dbReference>
<proteinExistence type="predicted"/>
<reference evidence="2 3" key="1">
    <citation type="submission" date="2019-11" db="EMBL/GenBank/DDBJ databases">
        <title>Comparative genomics of hydrocarbon-degrading Desulfosarcina strains.</title>
        <authorList>
            <person name="Watanabe M."/>
            <person name="Kojima H."/>
            <person name="Fukui M."/>
        </authorList>
    </citation>
    <scope>NUCLEOTIDE SEQUENCE [LARGE SCALE GENOMIC DNA]</scope>
    <source>
        <strain evidence="2 3">28bB2T</strain>
    </source>
</reference>
<dbReference type="Proteomes" id="UP000425960">
    <property type="component" value="Chromosome"/>
</dbReference>
<gene>
    <name evidence="2" type="ORF">DSCO28_52310</name>
</gene>
<name>A0A5K7ZWN2_9BACT</name>